<dbReference type="RefSeq" id="XP_725801.2">
    <property type="nucleotide sequence ID" value="XM_720708.2"/>
</dbReference>
<reference evidence="2" key="3">
    <citation type="submission" date="2014-05" db="EMBL/GenBank/DDBJ databases">
        <authorList>
            <person name="Aslett A.Martin."/>
            <person name="De Silva Nishadi"/>
        </authorList>
    </citation>
    <scope>NUCLEOTIDE SEQUENCE</scope>
    <source>
        <strain evidence="2">YM</strain>
    </source>
</reference>
<dbReference type="OMA" id="HIDINNC"/>
<feature type="region of interest" description="Disordered" evidence="1">
    <location>
        <begin position="526"/>
        <end position="552"/>
    </location>
</feature>
<evidence type="ECO:0000313" key="2">
    <source>
        <dbReference type="EMBL" id="CDU19807.1"/>
    </source>
</evidence>
<reference evidence="4 5" key="1">
    <citation type="journal article" date="2014" name="BMC Biol.">
        <title>A comprehensive evaluation of rodent malaria parasite genomes and gene expression.</title>
        <authorList>
            <person name="Otto T.D."/>
            <person name="Bohme U."/>
            <person name="Jackson A.P."/>
            <person name="Hunt M."/>
            <person name="Franke-Fayard B."/>
            <person name="Hoeijmakers W.A."/>
            <person name="Religa A.A."/>
            <person name="Robertson L."/>
            <person name="Sanders M."/>
            <person name="Ogun S.A."/>
            <person name="Cunningham D."/>
            <person name="Erhart A."/>
            <person name="Billker O."/>
            <person name="Khan S.M."/>
            <person name="Stunnenberg H.G."/>
            <person name="Langhorne J."/>
            <person name="Holder A.A."/>
            <person name="Waters A.P."/>
            <person name="Newbold C.I."/>
            <person name="Pain A."/>
            <person name="Berriman M."/>
            <person name="Janse C.J."/>
        </authorList>
    </citation>
    <scope>NUCLEOTIDE SEQUENCE [LARGE SCALE GENOMIC DNA]</scope>
    <source>
        <strain evidence="3 4">17X</strain>
        <strain evidence="2 5">YM</strain>
    </source>
</reference>
<dbReference type="VEuPathDB" id="PlasmoDB:PY05354"/>
<evidence type="ECO:0000313" key="3">
    <source>
        <dbReference type="EMBL" id="VTZ80564.1"/>
    </source>
</evidence>
<evidence type="ECO:0000256" key="1">
    <source>
        <dbReference type="SAM" id="MobiDB-lite"/>
    </source>
</evidence>
<proteinExistence type="predicted"/>
<dbReference type="GeneID" id="3791140"/>
<dbReference type="VEuPathDB" id="PlasmoDB:Py17XNL_001303051"/>
<name>A0A078KK48_PLAYE</name>
<dbReference type="EMBL" id="LK934641">
    <property type="protein sequence ID" value="CDU19807.1"/>
    <property type="molecule type" value="Genomic_DNA"/>
</dbReference>
<dbReference type="Proteomes" id="UP000072874">
    <property type="component" value="Chromosome 13"/>
</dbReference>
<dbReference type="EMBL" id="LM993667">
    <property type="protein sequence ID" value="VTZ80564.1"/>
    <property type="molecule type" value="Genomic_DNA"/>
</dbReference>
<feature type="compositionally biased region" description="Low complexity" evidence="1">
    <location>
        <begin position="9"/>
        <end position="19"/>
    </location>
</feature>
<reference evidence="3" key="2">
    <citation type="submission" date="2014-05" db="EMBL/GenBank/DDBJ databases">
        <authorList>
            <person name="Aslett M.A."/>
            <person name="De Silva N."/>
        </authorList>
    </citation>
    <scope>NUCLEOTIDE SEQUENCE</scope>
    <source>
        <strain evidence="3">17X</strain>
    </source>
</reference>
<feature type="region of interest" description="Disordered" evidence="1">
    <location>
        <begin position="1"/>
        <end position="22"/>
    </location>
</feature>
<feature type="compositionally biased region" description="Basic residues" evidence="1">
    <location>
        <begin position="526"/>
        <end position="539"/>
    </location>
</feature>
<organism evidence="3 4">
    <name type="scientific">Plasmodium yoelii</name>
    <dbReference type="NCBI Taxonomy" id="5861"/>
    <lineage>
        <taxon>Eukaryota</taxon>
        <taxon>Sar</taxon>
        <taxon>Alveolata</taxon>
        <taxon>Apicomplexa</taxon>
        <taxon>Aconoidasida</taxon>
        <taxon>Haemosporida</taxon>
        <taxon>Plasmodiidae</taxon>
        <taxon>Plasmodium</taxon>
        <taxon>Plasmodium (Vinckeia)</taxon>
    </lineage>
</organism>
<sequence length="1344" mass="156767">MFFKNILRNTNENENNNDTNTKDNVVKDMSYTINKMNSNLNMTEFKENVEISYLNNFNNQNNSNDNLMNGNNNYSTNEHIINNKTDNEPNQNFSDEKNEINNLNENININPDKSNDIEINNCSEGQKVLNNVINPIPKKRGRKKRGEIAPNNNDLNVQLAKRVSVKNSKYHSFIEQEVGKKRRGRKGNNSYENDIKGNEGMFFNSSMNNFENMQNIDNDHNMLNLNVDDNNINNNDKNNINNYYMYDRPPYYYCDVMGKDGIIQPSESTLNDYQNVYGNDFINNNLYNGMQTDQINYNYYLMDNNKQENPMFCHENMIPNDVMNTNNPTNTNTVVEVKRRGRKKKIKNENILNNNNFVNNSNLGDSIELGDNLNNGNSLNGQCNLPIIEKKKRGRKKKNVNNTINSVTGLNIKENGMEPKNERIIDTSTNPMHGLQINNMGIGDIKNENTQVLQFSSNYNNNNSNILVDYNRQSNGLNFQRENIDKGNVDNTNNNYIIKHNGEYTIQNKDEVENPNFEFTNNNNFLKKRKYTKRKHKDRRSNDGNKNSRNEMSKYVSIYNNSVNDKNNTIHNASNVSREIENNIYVNNKNKEIKTNNNKTLTNEPYQIKEEFMNNVNSINTVFNFNEEFINFLKKVNNFDDIDYNSMLSFLGNVQNKLTISLKDEYSTESFNIHNVDHTIYAMKKIVDILNNNNEILNKLNQLEYKIYCDYYIAKNQNPIQELHNNTDNNINKFSETEHKDDNHKIVIEDENDEHKLENSKDKEILNNINNENDSHNNPECIKNKLCNFKLNEEEKNQTNGCLESNQTSNNNLKVNDDSVKICESDKERICQETNNIKDDAHNNKKEETSNEYNINKLYFNKTIDFICNELNEFIKSTLKNENIFYSLYSDGRYHNVSEKSLYKNYISTKLYKHNNIIDRSKIGRREKIILNKLHKNGEICEDVINRTSKYVEENEPMEEKDQLLLDRYTELFRKMNNISKDHSSSCYQINKLYNNDYCDDLENSLIKECDADINKHHYNNGLQIDQHTLINKDNNMNFHKNHEYNSLCPNYVNNINHDNHMMSKNEVTRKTDMLYKSPNNSTNINNFSHIDINNCSTGNSIVEHNKDGESDGMGTCYTTHDNGVNIINEQYKKSNNGHNNDNLFECLEGTINQESMDEMNKLHNAETTTIICDDIEYKNNLLDKKVNGKTNIIDNNTKNESNENQCLLNNGSNNIIPINDNNESCNLTHICNTNSENLGDSNICCKNDMNNLNMEQCDYKKNLQSLLKETVNFRDDKLMQMKVNKSQKEMLNCLKMVSKIKQKFFDECTQMINNQIFTLEKNFRIPDCSLSMPSNELCYNTNS</sequence>
<dbReference type="VEuPathDB" id="PlasmoDB:PYYM_1315700"/>
<reference evidence="3" key="4">
    <citation type="submission" date="2019-05" db="EMBL/GenBank/DDBJ databases">
        <authorList>
            <consortium name="Pathogen Informatics"/>
        </authorList>
    </citation>
    <scope>NUCLEOTIDE SEQUENCE</scope>
    <source>
        <strain evidence="3">17X</strain>
    </source>
</reference>
<dbReference type="KEGG" id="pyo:PY17X_1318700"/>
<accession>A0A078KK48</accession>
<dbReference type="Proteomes" id="UP000072904">
    <property type="component" value="Chromosome 13"/>
</dbReference>
<gene>
    <name evidence="3" type="ORF">PY17X_1318700</name>
    <name evidence="2" type="ORF">PYYM_1315700</name>
</gene>
<feature type="compositionally biased region" description="Basic and acidic residues" evidence="1">
    <location>
        <begin position="540"/>
        <end position="552"/>
    </location>
</feature>
<protein>
    <submittedName>
        <fullName evidence="3">Uncharacterized protein</fullName>
    </submittedName>
</protein>
<evidence type="ECO:0000313" key="4">
    <source>
        <dbReference type="Proteomes" id="UP000072874"/>
    </source>
</evidence>
<dbReference type="VEuPathDB" id="PlasmoDB:PY17X_1318700"/>
<dbReference type="OrthoDB" id="6921389at2759"/>
<evidence type="ECO:0000313" key="5">
    <source>
        <dbReference type="Proteomes" id="UP000072904"/>
    </source>
</evidence>